<evidence type="ECO:0000313" key="4">
    <source>
        <dbReference type="EMBL" id="CAF1566533.1"/>
    </source>
</evidence>
<keyword evidence="7" id="KW-1185">Reference proteome</keyword>
<name>A0A815Y6Q5_9BILA</name>
<proteinExistence type="predicted"/>
<keyword evidence="1" id="KW-0862">Zinc</keyword>
<feature type="region of interest" description="Disordered" evidence="2">
    <location>
        <begin position="1"/>
        <end position="35"/>
    </location>
</feature>
<evidence type="ECO:0000259" key="3">
    <source>
        <dbReference type="PROSITE" id="PS50157"/>
    </source>
</evidence>
<dbReference type="InterPro" id="IPR013087">
    <property type="entry name" value="Znf_C2H2_type"/>
</dbReference>
<dbReference type="EMBL" id="CAJNOH010015783">
    <property type="protein sequence ID" value="CAF1566533.1"/>
    <property type="molecule type" value="Genomic_DNA"/>
</dbReference>
<sequence>KGRLIISNRPSTTIEHTRRDSSLTKNSRTISSAKTQRLSTNKMIYRCTNCNKSFDDKRNYDIHKLYCRT</sequence>
<evidence type="ECO:0000313" key="6">
    <source>
        <dbReference type="Proteomes" id="UP000663854"/>
    </source>
</evidence>
<comment type="caution">
    <text evidence="4">The sequence shown here is derived from an EMBL/GenBank/DDBJ whole genome shotgun (WGS) entry which is preliminary data.</text>
</comment>
<keyword evidence="1" id="KW-0863">Zinc-finger</keyword>
<dbReference type="Proteomes" id="UP000663870">
    <property type="component" value="Unassembled WGS sequence"/>
</dbReference>
<evidence type="ECO:0000313" key="5">
    <source>
        <dbReference type="EMBL" id="CAF1679445.1"/>
    </source>
</evidence>
<feature type="compositionally biased region" description="Polar residues" evidence="2">
    <location>
        <begin position="23"/>
        <end position="35"/>
    </location>
</feature>
<feature type="non-terminal residue" evidence="4">
    <location>
        <position position="1"/>
    </location>
</feature>
<accession>A0A815Y6Q5</accession>
<evidence type="ECO:0000256" key="1">
    <source>
        <dbReference type="PROSITE-ProRule" id="PRU00042"/>
    </source>
</evidence>
<evidence type="ECO:0000313" key="7">
    <source>
        <dbReference type="Proteomes" id="UP000663870"/>
    </source>
</evidence>
<gene>
    <name evidence="5" type="ORF">JXQ802_LOCUS58924</name>
    <name evidence="4" type="ORF">PYM288_LOCUS42277</name>
</gene>
<reference evidence="4" key="1">
    <citation type="submission" date="2021-02" db="EMBL/GenBank/DDBJ databases">
        <authorList>
            <person name="Nowell W R."/>
        </authorList>
    </citation>
    <scope>NUCLEOTIDE SEQUENCE</scope>
</reference>
<dbReference type="GO" id="GO:0008270">
    <property type="term" value="F:zinc ion binding"/>
    <property type="evidence" value="ECO:0007669"/>
    <property type="project" value="UniProtKB-KW"/>
</dbReference>
<dbReference type="AlphaFoldDB" id="A0A815Y6Q5"/>
<feature type="domain" description="C2H2-type" evidence="3">
    <location>
        <begin position="45"/>
        <end position="69"/>
    </location>
</feature>
<dbReference type="EMBL" id="CAJNOL010017715">
    <property type="protein sequence ID" value="CAF1679445.1"/>
    <property type="molecule type" value="Genomic_DNA"/>
</dbReference>
<keyword evidence="1" id="KW-0479">Metal-binding</keyword>
<evidence type="ECO:0000256" key="2">
    <source>
        <dbReference type="SAM" id="MobiDB-lite"/>
    </source>
</evidence>
<organism evidence="4 6">
    <name type="scientific">Rotaria sordida</name>
    <dbReference type="NCBI Taxonomy" id="392033"/>
    <lineage>
        <taxon>Eukaryota</taxon>
        <taxon>Metazoa</taxon>
        <taxon>Spiralia</taxon>
        <taxon>Gnathifera</taxon>
        <taxon>Rotifera</taxon>
        <taxon>Eurotatoria</taxon>
        <taxon>Bdelloidea</taxon>
        <taxon>Philodinida</taxon>
        <taxon>Philodinidae</taxon>
        <taxon>Rotaria</taxon>
    </lineage>
</organism>
<dbReference type="PROSITE" id="PS50157">
    <property type="entry name" value="ZINC_FINGER_C2H2_2"/>
    <property type="match status" value="1"/>
</dbReference>
<protein>
    <recommendedName>
        <fullName evidence="3">C2H2-type domain-containing protein</fullName>
    </recommendedName>
</protein>
<dbReference type="Proteomes" id="UP000663854">
    <property type="component" value="Unassembled WGS sequence"/>
</dbReference>